<evidence type="ECO:0000313" key="2">
    <source>
        <dbReference type="EnsemblFungi" id="EJT74763"/>
    </source>
</evidence>
<dbReference type="GeneID" id="20349059"/>
<dbReference type="VEuPathDB" id="FungiDB:GGTG_08601"/>
<dbReference type="EnsemblFungi" id="EJT74763">
    <property type="protein sequence ID" value="EJT74763"/>
    <property type="gene ID" value="GGTG_08601"/>
</dbReference>
<reference evidence="1" key="3">
    <citation type="submission" date="2010-09" db="EMBL/GenBank/DDBJ databases">
        <title>Annotation of Gaeumannomyces graminis var. tritici R3-111a-1.</title>
        <authorList>
            <consortium name="The Broad Institute Genome Sequencing Platform"/>
            <person name="Ma L.-J."/>
            <person name="Dead R."/>
            <person name="Young S.K."/>
            <person name="Zeng Q."/>
            <person name="Gargeya S."/>
            <person name="Fitzgerald M."/>
            <person name="Haas B."/>
            <person name="Abouelleil A."/>
            <person name="Alvarado L."/>
            <person name="Arachchi H.M."/>
            <person name="Berlin A."/>
            <person name="Brown A."/>
            <person name="Chapman S.B."/>
            <person name="Chen Z."/>
            <person name="Dunbar C."/>
            <person name="Freedman E."/>
            <person name="Gearin G."/>
            <person name="Gellesch M."/>
            <person name="Goldberg J."/>
            <person name="Griggs A."/>
            <person name="Gujja S."/>
            <person name="Heiman D."/>
            <person name="Howarth C."/>
            <person name="Larson L."/>
            <person name="Lui A."/>
            <person name="MacDonald P.J.P."/>
            <person name="Mehta T."/>
            <person name="Montmayeur A."/>
            <person name="Murphy C."/>
            <person name="Neiman D."/>
            <person name="Pearson M."/>
            <person name="Priest M."/>
            <person name="Roberts A."/>
            <person name="Saif S."/>
            <person name="Shea T."/>
            <person name="Shenoy N."/>
            <person name="Sisk P."/>
            <person name="Stolte C."/>
            <person name="Sykes S."/>
            <person name="Yandava C."/>
            <person name="Wortman J."/>
            <person name="Nusbaum C."/>
            <person name="Birren B."/>
        </authorList>
    </citation>
    <scope>NUCLEOTIDE SEQUENCE</scope>
    <source>
        <strain evidence="1">R3-111a-1</strain>
    </source>
</reference>
<reference evidence="2" key="5">
    <citation type="submission" date="2018-04" db="UniProtKB">
        <authorList>
            <consortium name="EnsemblFungi"/>
        </authorList>
    </citation>
    <scope>IDENTIFICATION</scope>
    <source>
        <strain evidence="2">R3-111a-1</strain>
    </source>
</reference>
<keyword evidence="3" id="KW-1185">Reference proteome</keyword>
<dbReference type="AlphaFoldDB" id="J3P515"/>
<evidence type="ECO:0000313" key="1">
    <source>
        <dbReference type="EMBL" id="EJT74763.1"/>
    </source>
</evidence>
<reference evidence="1" key="2">
    <citation type="submission" date="2010-07" db="EMBL/GenBank/DDBJ databases">
        <authorList>
            <consortium name="The Broad Institute Genome Sequencing Platform"/>
            <consortium name="Broad Institute Genome Sequencing Center for Infectious Disease"/>
            <person name="Ma L.-J."/>
            <person name="Dead R."/>
            <person name="Young S."/>
            <person name="Zeng Q."/>
            <person name="Koehrsen M."/>
            <person name="Alvarado L."/>
            <person name="Berlin A."/>
            <person name="Chapman S.B."/>
            <person name="Chen Z."/>
            <person name="Freedman E."/>
            <person name="Gellesch M."/>
            <person name="Goldberg J."/>
            <person name="Griggs A."/>
            <person name="Gujja S."/>
            <person name="Heilman E.R."/>
            <person name="Heiman D."/>
            <person name="Hepburn T."/>
            <person name="Howarth C."/>
            <person name="Jen D."/>
            <person name="Larson L."/>
            <person name="Mehta T."/>
            <person name="Neiman D."/>
            <person name="Pearson M."/>
            <person name="Roberts A."/>
            <person name="Saif S."/>
            <person name="Shea T."/>
            <person name="Shenoy N."/>
            <person name="Sisk P."/>
            <person name="Stolte C."/>
            <person name="Sykes S."/>
            <person name="Walk T."/>
            <person name="White J."/>
            <person name="Yandava C."/>
            <person name="Haas B."/>
            <person name="Nusbaum C."/>
            <person name="Birren B."/>
        </authorList>
    </citation>
    <scope>NUCLEOTIDE SEQUENCE</scope>
    <source>
        <strain evidence="1">R3-111a-1</strain>
    </source>
</reference>
<sequence length="123" mass="13503">MLIKASPKTFGWPRGWLDLETWPGGASQRRAPLTRWLVPVRILLPRVIDITKPMEFGSGRSTVIKPRQSTPTWRPAWFLADISSGIAHVQQPGTWPDGPGATLLLILPCGDARQHSISTSGAL</sequence>
<dbReference type="RefSeq" id="XP_009224707.1">
    <property type="nucleotide sequence ID" value="XM_009226443.1"/>
</dbReference>
<proteinExistence type="predicted"/>
<reference evidence="3" key="1">
    <citation type="submission" date="2010-07" db="EMBL/GenBank/DDBJ databases">
        <title>The genome sequence of Gaeumannomyces graminis var. tritici strain R3-111a-1.</title>
        <authorList>
            <consortium name="The Broad Institute Genome Sequencing Platform"/>
            <person name="Ma L.-J."/>
            <person name="Dead R."/>
            <person name="Young S."/>
            <person name="Zeng Q."/>
            <person name="Koehrsen M."/>
            <person name="Alvarado L."/>
            <person name="Berlin A."/>
            <person name="Chapman S.B."/>
            <person name="Chen Z."/>
            <person name="Freedman E."/>
            <person name="Gellesch M."/>
            <person name="Goldberg J."/>
            <person name="Griggs A."/>
            <person name="Gujja S."/>
            <person name="Heilman E.R."/>
            <person name="Heiman D."/>
            <person name="Hepburn T."/>
            <person name="Howarth C."/>
            <person name="Jen D."/>
            <person name="Larson L."/>
            <person name="Mehta T."/>
            <person name="Neiman D."/>
            <person name="Pearson M."/>
            <person name="Roberts A."/>
            <person name="Saif S."/>
            <person name="Shea T."/>
            <person name="Shenoy N."/>
            <person name="Sisk P."/>
            <person name="Stolte C."/>
            <person name="Sykes S."/>
            <person name="Walk T."/>
            <person name="White J."/>
            <person name="Yandava C."/>
            <person name="Haas B."/>
            <person name="Nusbaum C."/>
            <person name="Birren B."/>
        </authorList>
    </citation>
    <scope>NUCLEOTIDE SEQUENCE [LARGE SCALE GENOMIC DNA]</scope>
    <source>
        <strain evidence="3">R3-111a-1</strain>
    </source>
</reference>
<gene>
    <name evidence="2" type="primary">20349059</name>
    <name evidence="1" type="ORF">GGTG_08601</name>
</gene>
<dbReference type="EMBL" id="GL385398">
    <property type="protein sequence ID" value="EJT74763.1"/>
    <property type="molecule type" value="Genomic_DNA"/>
</dbReference>
<organism evidence="1">
    <name type="scientific">Gaeumannomyces tritici (strain R3-111a-1)</name>
    <name type="common">Wheat and barley take-all root rot fungus</name>
    <name type="synonym">Gaeumannomyces graminis var. tritici</name>
    <dbReference type="NCBI Taxonomy" id="644352"/>
    <lineage>
        <taxon>Eukaryota</taxon>
        <taxon>Fungi</taxon>
        <taxon>Dikarya</taxon>
        <taxon>Ascomycota</taxon>
        <taxon>Pezizomycotina</taxon>
        <taxon>Sordariomycetes</taxon>
        <taxon>Sordariomycetidae</taxon>
        <taxon>Magnaporthales</taxon>
        <taxon>Magnaporthaceae</taxon>
        <taxon>Gaeumannomyces</taxon>
    </lineage>
</organism>
<accession>J3P515</accession>
<dbReference type="Proteomes" id="UP000006039">
    <property type="component" value="Unassembled WGS sequence"/>
</dbReference>
<protein>
    <submittedName>
        <fullName evidence="1 2">Uncharacterized protein</fullName>
    </submittedName>
</protein>
<reference evidence="2" key="4">
    <citation type="journal article" date="2015" name="G3 (Bethesda)">
        <title>Genome sequences of three phytopathogenic species of the Magnaporthaceae family of fungi.</title>
        <authorList>
            <person name="Okagaki L.H."/>
            <person name="Nunes C.C."/>
            <person name="Sailsbery J."/>
            <person name="Clay B."/>
            <person name="Brown D."/>
            <person name="John T."/>
            <person name="Oh Y."/>
            <person name="Young N."/>
            <person name="Fitzgerald M."/>
            <person name="Haas B.J."/>
            <person name="Zeng Q."/>
            <person name="Young S."/>
            <person name="Adiconis X."/>
            <person name="Fan L."/>
            <person name="Levin J.Z."/>
            <person name="Mitchell T.K."/>
            <person name="Okubara P.A."/>
            <person name="Farman M.L."/>
            <person name="Kohn L.M."/>
            <person name="Birren B."/>
            <person name="Ma L.-J."/>
            <person name="Dean R.A."/>
        </authorList>
    </citation>
    <scope>NUCLEOTIDE SEQUENCE</scope>
    <source>
        <strain evidence="2">R3-111a-1</strain>
    </source>
</reference>
<evidence type="ECO:0000313" key="3">
    <source>
        <dbReference type="Proteomes" id="UP000006039"/>
    </source>
</evidence>
<dbReference type="HOGENOM" id="CLU_2015443_0_0_1"/>
<name>J3P515_GAET3</name>